<keyword evidence="4" id="KW-0812">Transmembrane</keyword>
<dbReference type="EMBL" id="GBBM01000120">
    <property type="protein sequence ID" value="JAC35298.1"/>
    <property type="molecule type" value="mRNA"/>
</dbReference>
<keyword evidence="3" id="KW-0325">Glycoprotein</keyword>
<keyword evidence="4" id="KW-0472">Membrane</keyword>
<dbReference type="PANTHER" id="PTHR10426:SF88">
    <property type="entry name" value="ADIPOCYTE PLASMA MEMBRANE-ASSOCIATED PROTEIN HEMOMUCIN-RELATED"/>
    <property type="match status" value="1"/>
</dbReference>
<name>A0A023GP85_AMBTT</name>
<keyword evidence="2" id="KW-0597">Phosphoprotein</keyword>
<reference evidence="6" key="1">
    <citation type="submission" date="2014-03" db="EMBL/GenBank/DDBJ databases">
        <title>The sialotranscriptome of Amblyomma triste, Amblyomma parvum and Amblyomma cajennense ticks, uncovered by 454-based RNA-seq.</title>
        <authorList>
            <person name="Garcia G.R."/>
            <person name="Gardinassi L.G."/>
            <person name="Ribeiro J.M."/>
            <person name="Anatriello E."/>
            <person name="Ferreira B.R."/>
            <person name="Moreira H.N."/>
            <person name="Mafra C."/>
            <person name="Olegario M.M."/>
            <person name="Szabo P.J."/>
            <person name="Miranda-Santos I.K."/>
            <person name="Maruyama S.R."/>
        </authorList>
    </citation>
    <scope>NUCLEOTIDE SEQUENCE</scope>
    <source>
        <strain evidence="6">Mato Grasso do Sul</strain>
        <tissue evidence="6">Salivary glands</tissue>
    </source>
</reference>
<keyword evidence="4" id="KW-1133">Transmembrane helix</keyword>
<dbReference type="Pfam" id="PF20067">
    <property type="entry name" value="SSL_N"/>
    <property type="match status" value="1"/>
</dbReference>
<dbReference type="PANTHER" id="PTHR10426">
    <property type="entry name" value="STRICTOSIDINE SYNTHASE-RELATED"/>
    <property type="match status" value="1"/>
</dbReference>
<evidence type="ECO:0000256" key="4">
    <source>
        <dbReference type="SAM" id="Phobius"/>
    </source>
</evidence>
<comment type="similarity">
    <text evidence="1">Belongs to the strictosidine synthase family.</text>
</comment>
<dbReference type="GO" id="GO:0012505">
    <property type="term" value="C:endomembrane system"/>
    <property type="evidence" value="ECO:0007669"/>
    <property type="project" value="TreeGrafter"/>
</dbReference>
<feature type="transmembrane region" description="Helical" evidence="4">
    <location>
        <begin position="12"/>
        <end position="30"/>
    </location>
</feature>
<dbReference type="InterPro" id="IPR018119">
    <property type="entry name" value="Strictosidine_synth_cons-reg"/>
</dbReference>
<organism evidence="6">
    <name type="scientific">Amblyomma triste</name>
    <name type="common">Neotropical tick</name>
    <dbReference type="NCBI Taxonomy" id="251400"/>
    <lineage>
        <taxon>Eukaryota</taxon>
        <taxon>Metazoa</taxon>
        <taxon>Ecdysozoa</taxon>
        <taxon>Arthropoda</taxon>
        <taxon>Chelicerata</taxon>
        <taxon>Arachnida</taxon>
        <taxon>Acari</taxon>
        <taxon>Parasitiformes</taxon>
        <taxon>Ixodida</taxon>
        <taxon>Ixodoidea</taxon>
        <taxon>Ixodidae</taxon>
        <taxon>Amblyomminae</taxon>
        <taxon>Amblyomma</taxon>
    </lineage>
</organism>
<evidence type="ECO:0000256" key="1">
    <source>
        <dbReference type="ARBA" id="ARBA00009191"/>
    </source>
</evidence>
<dbReference type="SUPFAM" id="SSF63829">
    <property type="entry name" value="Calcium-dependent phosphotriesterase"/>
    <property type="match status" value="1"/>
</dbReference>
<dbReference type="Gene3D" id="2.120.10.30">
    <property type="entry name" value="TolB, C-terminal domain"/>
    <property type="match status" value="1"/>
</dbReference>
<accession>A0A023GP85</accession>
<evidence type="ECO:0000259" key="5">
    <source>
        <dbReference type="Pfam" id="PF03088"/>
    </source>
</evidence>
<sequence>MLFRLIKCAFRFFLYFLIVFLVLPFIPLSLDFQPVSYKVNLPEFKGPLAQNQALDKVEYLYPNQFVGPESLEAHGGSIYTGVIGGQILRLTGTKVTPVVKFGKTCEGPWDEGVCGRPLGLRFDKQGRLFVADAYNGINIVDVTKGFVTPLVPSGIDLDGHPLSFVNDVAIDDDGNVFFTESSTKWSLNKIVYSILEHENSGRVLMYDAKTKRTHILLEDLYCPNGIELGPDGDSIIIAELAMKRLLKYHYRGAHKGDLEVFADNLPGDPDNVRRTPRGGYWVAFAFGRSQDKASVLDHLAAYPLVRKSVVRLLYLLGSALKYASTLYNWAPLKDVAARIDNGWILYEAVPRYGLILELDASGKVIRSLHSPNGKIHFISEVLEHDGHLYLGSFRNRFIGRVKA</sequence>
<dbReference type="Pfam" id="PF03088">
    <property type="entry name" value="Str_synth"/>
    <property type="match status" value="1"/>
</dbReference>
<feature type="domain" description="Strictosidine synthase conserved region" evidence="5">
    <location>
        <begin position="166"/>
        <end position="251"/>
    </location>
</feature>
<evidence type="ECO:0000256" key="2">
    <source>
        <dbReference type="ARBA" id="ARBA00022553"/>
    </source>
</evidence>
<dbReference type="GO" id="GO:0016787">
    <property type="term" value="F:hydrolase activity"/>
    <property type="evidence" value="ECO:0007669"/>
    <property type="project" value="TreeGrafter"/>
</dbReference>
<evidence type="ECO:0000313" key="6">
    <source>
        <dbReference type="EMBL" id="JAC35298.1"/>
    </source>
</evidence>
<evidence type="ECO:0000256" key="3">
    <source>
        <dbReference type="ARBA" id="ARBA00023180"/>
    </source>
</evidence>
<protein>
    <submittedName>
        <fullName evidence="6">Putative conserved secreted protein</fullName>
    </submittedName>
</protein>
<dbReference type="InterPro" id="IPR011042">
    <property type="entry name" value="6-blade_b-propeller_TolB-like"/>
</dbReference>
<dbReference type="AlphaFoldDB" id="A0A023GP85"/>
<proteinExistence type="evidence at transcript level"/>